<name>A0ABT0Q5C6_9RHOB</name>
<dbReference type="Proteomes" id="UP001203880">
    <property type="component" value="Unassembled WGS sequence"/>
</dbReference>
<evidence type="ECO:0000256" key="4">
    <source>
        <dbReference type="ARBA" id="ARBA00022475"/>
    </source>
</evidence>
<keyword evidence="6 8" id="KW-1133">Transmembrane helix</keyword>
<dbReference type="EMBL" id="JAMFMB010000022">
    <property type="protein sequence ID" value="MCL6285076.1"/>
    <property type="molecule type" value="Genomic_DNA"/>
</dbReference>
<feature type="transmembrane region" description="Helical" evidence="8">
    <location>
        <begin position="29"/>
        <end position="48"/>
    </location>
</feature>
<keyword evidence="4" id="KW-1003">Cell membrane</keyword>
<dbReference type="PROSITE" id="PS50928">
    <property type="entry name" value="ABC_TM1"/>
    <property type="match status" value="1"/>
</dbReference>
<sequence>MPNSSPALLFGRFGTNGFPRYASLKTYTAIWALGILTPLLCILAVSFVKTRGINILFEPTLNAYRDLFLYSGAPVITRTLRICATVTVIEFLLAFPFALWLAKSLKNNFWKSLTFVAMMVPFFLSPAARIFVWRSVLSTEGLINGLLIEQGLIAEPLNWLLFSEFSVHFGLVVSYFPSMVWPLFLSISLIDDDYIEASGDLGASDFQTLRNVILPLAMPGILAGFIFTFVPMLGDTVVPSMLGGNNSLMLSPAIANLISSLNYTVAAAMAMLVLVAMFLMQGVFVLSLRPLGGIRRVFDGLKR</sequence>
<dbReference type="Gene3D" id="1.10.3720.10">
    <property type="entry name" value="MetI-like"/>
    <property type="match status" value="1"/>
</dbReference>
<organism evidence="10 11">
    <name type="scientific">Ruegeria spongiae</name>
    <dbReference type="NCBI Taxonomy" id="2942209"/>
    <lineage>
        <taxon>Bacteria</taxon>
        <taxon>Pseudomonadati</taxon>
        <taxon>Pseudomonadota</taxon>
        <taxon>Alphaproteobacteria</taxon>
        <taxon>Rhodobacterales</taxon>
        <taxon>Roseobacteraceae</taxon>
        <taxon>Ruegeria</taxon>
    </lineage>
</organism>
<evidence type="ECO:0000256" key="5">
    <source>
        <dbReference type="ARBA" id="ARBA00022692"/>
    </source>
</evidence>
<accession>A0ABT0Q5C6</accession>
<evidence type="ECO:0000256" key="6">
    <source>
        <dbReference type="ARBA" id="ARBA00022989"/>
    </source>
</evidence>
<keyword evidence="5 8" id="KW-0812">Transmembrane</keyword>
<gene>
    <name evidence="10" type="ORF">M3P21_16205</name>
</gene>
<dbReference type="SUPFAM" id="SSF161098">
    <property type="entry name" value="MetI-like"/>
    <property type="match status" value="1"/>
</dbReference>
<dbReference type="PANTHER" id="PTHR42929">
    <property type="entry name" value="INNER MEMBRANE ABC TRANSPORTER PERMEASE PROTEIN YDCU-RELATED-RELATED"/>
    <property type="match status" value="1"/>
</dbReference>
<dbReference type="Pfam" id="PF00528">
    <property type="entry name" value="BPD_transp_1"/>
    <property type="match status" value="1"/>
</dbReference>
<feature type="transmembrane region" description="Helical" evidence="8">
    <location>
        <begin position="211"/>
        <end position="233"/>
    </location>
</feature>
<evidence type="ECO:0000313" key="11">
    <source>
        <dbReference type="Proteomes" id="UP001203880"/>
    </source>
</evidence>
<evidence type="ECO:0000313" key="10">
    <source>
        <dbReference type="EMBL" id="MCL6285076.1"/>
    </source>
</evidence>
<reference evidence="10" key="1">
    <citation type="submission" date="2022-05" db="EMBL/GenBank/DDBJ databases">
        <authorList>
            <person name="Park J.-S."/>
        </authorList>
    </citation>
    <scope>NUCLEOTIDE SEQUENCE</scope>
    <source>
        <strain evidence="10">2012CJ41-6</strain>
    </source>
</reference>
<feature type="transmembrane region" description="Helical" evidence="8">
    <location>
        <begin position="79"/>
        <end position="101"/>
    </location>
</feature>
<feature type="transmembrane region" description="Helical" evidence="8">
    <location>
        <begin position="113"/>
        <end position="132"/>
    </location>
</feature>
<feature type="domain" description="ABC transmembrane type-1" evidence="9">
    <location>
        <begin position="76"/>
        <end position="284"/>
    </location>
</feature>
<dbReference type="InterPro" id="IPR000515">
    <property type="entry name" value="MetI-like"/>
</dbReference>
<evidence type="ECO:0000259" key="9">
    <source>
        <dbReference type="PROSITE" id="PS50928"/>
    </source>
</evidence>
<evidence type="ECO:0000256" key="1">
    <source>
        <dbReference type="ARBA" id="ARBA00004651"/>
    </source>
</evidence>
<proteinExistence type="inferred from homology"/>
<comment type="similarity">
    <text evidence="2">Belongs to the binding-protein-dependent transport system permease family. CysTW subfamily.</text>
</comment>
<evidence type="ECO:0000256" key="7">
    <source>
        <dbReference type="ARBA" id="ARBA00023136"/>
    </source>
</evidence>
<comment type="subcellular location">
    <subcellularLocation>
        <location evidence="1 8">Cell membrane</location>
        <topology evidence="1 8">Multi-pass membrane protein</topology>
    </subcellularLocation>
</comment>
<protein>
    <submittedName>
        <fullName evidence="10">ABC transporter permease</fullName>
    </submittedName>
</protein>
<dbReference type="PANTHER" id="PTHR42929:SF1">
    <property type="entry name" value="INNER MEMBRANE ABC TRANSPORTER PERMEASE PROTEIN YDCU-RELATED"/>
    <property type="match status" value="1"/>
</dbReference>
<evidence type="ECO:0000256" key="3">
    <source>
        <dbReference type="ARBA" id="ARBA00022448"/>
    </source>
</evidence>
<keyword evidence="11" id="KW-1185">Reference proteome</keyword>
<dbReference type="InterPro" id="IPR035906">
    <property type="entry name" value="MetI-like_sf"/>
</dbReference>
<dbReference type="RefSeq" id="WP_249711521.1">
    <property type="nucleotide sequence ID" value="NZ_JAMFMB010000022.1"/>
</dbReference>
<evidence type="ECO:0000256" key="8">
    <source>
        <dbReference type="RuleBase" id="RU363032"/>
    </source>
</evidence>
<comment type="caution">
    <text evidence="10">The sequence shown here is derived from an EMBL/GenBank/DDBJ whole genome shotgun (WGS) entry which is preliminary data.</text>
</comment>
<dbReference type="CDD" id="cd06261">
    <property type="entry name" value="TM_PBP2"/>
    <property type="match status" value="1"/>
</dbReference>
<evidence type="ECO:0000256" key="2">
    <source>
        <dbReference type="ARBA" id="ARBA00007069"/>
    </source>
</evidence>
<feature type="transmembrane region" description="Helical" evidence="8">
    <location>
        <begin position="253"/>
        <end position="286"/>
    </location>
</feature>
<keyword evidence="7 8" id="KW-0472">Membrane</keyword>
<keyword evidence="3 8" id="KW-0813">Transport</keyword>